<protein>
    <submittedName>
        <fullName evidence="6">MFS general substrate transporter</fullName>
    </submittedName>
</protein>
<feature type="region of interest" description="Disordered" evidence="3">
    <location>
        <begin position="1"/>
        <end position="29"/>
    </location>
</feature>
<proteinExistence type="inferred from homology"/>
<feature type="domain" description="Major facilitator superfamily (MFS) profile" evidence="5">
    <location>
        <begin position="260"/>
        <end position="449"/>
    </location>
</feature>
<feature type="transmembrane region" description="Helical" evidence="4">
    <location>
        <begin position="387"/>
        <end position="409"/>
    </location>
</feature>
<dbReference type="PANTHER" id="PTHR11360">
    <property type="entry name" value="MONOCARBOXYLATE TRANSPORTER"/>
    <property type="match status" value="1"/>
</dbReference>
<evidence type="ECO:0000313" key="7">
    <source>
        <dbReference type="Proteomes" id="UP000092154"/>
    </source>
</evidence>
<feature type="transmembrane region" description="Helical" evidence="4">
    <location>
        <begin position="219"/>
        <end position="239"/>
    </location>
</feature>
<comment type="subcellular location">
    <subcellularLocation>
        <location evidence="1">Membrane</location>
        <topology evidence="1">Multi-pass membrane protein</topology>
    </subcellularLocation>
</comment>
<dbReference type="GO" id="GO:0016020">
    <property type="term" value="C:membrane"/>
    <property type="evidence" value="ECO:0007669"/>
    <property type="project" value="UniProtKB-SubCell"/>
</dbReference>
<dbReference type="CDD" id="cd17352">
    <property type="entry name" value="MFS_MCT_SLC16"/>
    <property type="match status" value="1"/>
</dbReference>
<dbReference type="GO" id="GO:0022857">
    <property type="term" value="F:transmembrane transporter activity"/>
    <property type="evidence" value="ECO:0007669"/>
    <property type="project" value="InterPro"/>
</dbReference>
<feature type="transmembrane region" description="Helical" evidence="4">
    <location>
        <begin position="325"/>
        <end position="346"/>
    </location>
</feature>
<dbReference type="Pfam" id="PF07690">
    <property type="entry name" value="MFS_1"/>
    <property type="match status" value="1"/>
</dbReference>
<evidence type="ECO:0000256" key="3">
    <source>
        <dbReference type="SAM" id="MobiDB-lite"/>
    </source>
</evidence>
<dbReference type="PROSITE" id="PS50850">
    <property type="entry name" value="MFS"/>
    <property type="match status" value="1"/>
</dbReference>
<dbReference type="InterPro" id="IPR020846">
    <property type="entry name" value="MFS_dom"/>
</dbReference>
<dbReference type="InterPro" id="IPR036259">
    <property type="entry name" value="MFS_trans_sf"/>
</dbReference>
<gene>
    <name evidence="6" type="ORF">K503DRAFT_791685</name>
</gene>
<feature type="transmembrane region" description="Helical" evidence="4">
    <location>
        <begin position="61"/>
        <end position="81"/>
    </location>
</feature>
<dbReference type="InterPro" id="IPR011701">
    <property type="entry name" value="MFS"/>
</dbReference>
<name>A0A1B7N4Y1_9AGAM</name>
<feature type="transmembrane region" description="Helical" evidence="4">
    <location>
        <begin position="297"/>
        <end position="318"/>
    </location>
</feature>
<feature type="transmembrane region" description="Helical" evidence="4">
    <location>
        <begin position="155"/>
        <end position="175"/>
    </location>
</feature>
<evidence type="ECO:0000259" key="5">
    <source>
        <dbReference type="PROSITE" id="PS50850"/>
    </source>
</evidence>
<dbReference type="InterPro" id="IPR050327">
    <property type="entry name" value="Proton-linked_MCT"/>
</dbReference>
<feature type="transmembrane region" description="Helical" evidence="4">
    <location>
        <begin position="415"/>
        <end position="436"/>
    </location>
</feature>
<feature type="transmembrane region" description="Helical" evidence="4">
    <location>
        <begin position="131"/>
        <end position="149"/>
    </location>
</feature>
<keyword evidence="4" id="KW-0472">Membrane</keyword>
<feature type="transmembrane region" description="Helical" evidence="4">
    <location>
        <begin position="101"/>
        <end position="119"/>
    </location>
</feature>
<dbReference type="EMBL" id="KV448231">
    <property type="protein sequence ID" value="OAX39909.1"/>
    <property type="molecule type" value="Genomic_DNA"/>
</dbReference>
<evidence type="ECO:0000256" key="2">
    <source>
        <dbReference type="ARBA" id="ARBA00006727"/>
    </source>
</evidence>
<dbReference type="InParanoid" id="A0A1B7N4Y1"/>
<dbReference type="PANTHER" id="PTHR11360:SF177">
    <property type="entry name" value="RIBOFLAVIN TRANSPORTER MCH5"/>
    <property type="match status" value="1"/>
</dbReference>
<dbReference type="SUPFAM" id="SSF103473">
    <property type="entry name" value="MFS general substrate transporter"/>
    <property type="match status" value="1"/>
</dbReference>
<keyword evidence="7" id="KW-1185">Reference proteome</keyword>
<accession>A0A1B7N4Y1</accession>
<dbReference type="AlphaFoldDB" id="A0A1B7N4Y1"/>
<evidence type="ECO:0000256" key="1">
    <source>
        <dbReference type="ARBA" id="ARBA00004141"/>
    </source>
</evidence>
<dbReference type="OrthoDB" id="6509908at2759"/>
<feature type="transmembrane region" description="Helical" evidence="4">
    <location>
        <begin position="260"/>
        <end position="282"/>
    </location>
</feature>
<keyword evidence="4" id="KW-1133">Transmembrane helix</keyword>
<dbReference type="STRING" id="1314800.A0A1B7N4Y1"/>
<feature type="transmembrane region" description="Helical" evidence="4">
    <location>
        <begin position="352"/>
        <end position="375"/>
    </location>
</feature>
<reference evidence="6 7" key="1">
    <citation type="submission" date="2016-06" db="EMBL/GenBank/DDBJ databases">
        <title>Comparative genomics of the ectomycorrhizal sister species Rhizopogon vinicolor and Rhizopogon vesiculosus (Basidiomycota: Boletales) reveals a divergence of the mating type B locus.</title>
        <authorList>
            <consortium name="DOE Joint Genome Institute"/>
            <person name="Mujic A.B."/>
            <person name="Kuo A."/>
            <person name="Tritt A."/>
            <person name="Lipzen A."/>
            <person name="Chen C."/>
            <person name="Johnson J."/>
            <person name="Sharma A."/>
            <person name="Barry K."/>
            <person name="Grigoriev I.V."/>
            <person name="Spatafora J.W."/>
        </authorList>
    </citation>
    <scope>NUCLEOTIDE SEQUENCE [LARGE SCALE GENOMIC DNA]</scope>
    <source>
        <strain evidence="6 7">AM-OR11-026</strain>
    </source>
</reference>
<organism evidence="6 7">
    <name type="scientific">Rhizopogon vinicolor AM-OR11-026</name>
    <dbReference type="NCBI Taxonomy" id="1314800"/>
    <lineage>
        <taxon>Eukaryota</taxon>
        <taxon>Fungi</taxon>
        <taxon>Dikarya</taxon>
        <taxon>Basidiomycota</taxon>
        <taxon>Agaricomycotina</taxon>
        <taxon>Agaricomycetes</taxon>
        <taxon>Agaricomycetidae</taxon>
        <taxon>Boletales</taxon>
        <taxon>Suillineae</taxon>
        <taxon>Rhizopogonaceae</taxon>
        <taxon>Rhizopogon</taxon>
    </lineage>
</organism>
<sequence>MTINSILSIDDVEKQASRSPSPEPSIATGADEHLNRHSALQPPDGPLLPTKTGSSDRWSGWLTVFGAFLALFCSFGQLNAFGTYQSWYSNHQLSLYPPSSISWIGSLQLWTFFFMGGPVGRLFDAYGPSPVMFFGALLLAFSMLMTSISTHYYEFLLFQGFFFGLSVASLFYPSLAAVSTHFDKYRGSALGVAAAGSGIGGVVYPIMLRQLFSRVGYAWTVRASTLLSVACCLVSLVTVKSKGRKKCTAWIDVKVFKDGCFMLLAIGSFFICLGIFTPFFYITSYAEDRAFISDKTAFYVLSVMNAGGVFGRIAPAILSDRMGRFNLLIPAAFFAGLSCLTFWMFANTPVAVMAFAVVYGFLSGAFISVVTPCVAQISDISEIGSRLGALYTLISIPSLVGGPIAGALIQYQRGSYTAMIGVSGASMVFGSFFILFCRLKLNREICAKV</sequence>
<feature type="transmembrane region" description="Helical" evidence="4">
    <location>
        <begin position="187"/>
        <end position="207"/>
    </location>
</feature>
<keyword evidence="4" id="KW-0812">Transmembrane</keyword>
<comment type="similarity">
    <text evidence="2">Belongs to the major facilitator superfamily. Monocarboxylate porter (TC 2.A.1.13) family.</text>
</comment>
<evidence type="ECO:0000313" key="6">
    <source>
        <dbReference type="EMBL" id="OAX39909.1"/>
    </source>
</evidence>
<dbReference type="Gene3D" id="1.20.1250.20">
    <property type="entry name" value="MFS general substrate transporter like domains"/>
    <property type="match status" value="2"/>
</dbReference>
<dbReference type="Proteomes" id="UP000092154">
    <property type="component" value="Unassembled WGS sequence"/>
</dbReference>
<evidence type="ECO:0000256" key="4">
    <source>
        <dbReference type="SAM" id="Phobius"/>
    </source>
</evidence>